<keyword evidence="3" id="KW-1185">Reference proteome</keyword>
<evidence type="ECO:0000313" key="2">
    <source>
        <dbReference type="EMBL" id="KAA0146884.1"/>
    </source>
</evidence>
<reference evidence="2 3" key="1">
    <citation type="submission" date="2019-07" db="EMBL/GenBank/DDBJ databases">
        <title>Genomes of Cafeteria roenbergensis.</title>
        <authorList>
            <person name="Fischer M.G."/>
            <person name="Hackl T."/>
            <person name="Roman M."/>
        </authorList>
    </citation>
    <scope>NUCLEOTIDE SEQUENCE [LARGE SCALE GENOMIC DNA]</scope>
    <source>
        <strain evidence="2 3">BVI</strain>
    </source>
</reference>
<dbReference type="Proteomes" id="UP000323011">
    <property type="component" value="Unassembled WGS sequence"/>
</dbReference>
<feature type="transmembrane region" description="Helical" evidence="1">
    <location>
        <begin position="108"/>
        <end position="138"/>
    </location>
</feature>
<protein>
    <submittedName>
        <fullName evidence="2">Uncharacterized protein</fullName>
    </submittedName>
</protein>
<accession>A0A5A8C275</accession>
<keyword evidence="1" id="KW-1133">Transmembrane helix</keyword>
<evidence type="ECO:0000313" key="3">
    <source>
        <dbReference type="Proteomes" id="UP000323011"/>
    </source>
</evidence>
<keyword evidence="1" id="KW-0472">Membrane</keyword>
<dbReference type="EMBL" id="VLTN01000076">
    <property type="protein sequence ID" value="KAA0146884.1"/>
    <property type="molecule type" value="Genomic_DNA"/>
</dbReference>
<organism evidence="2 3">
    <name type="scientific">Cafeteria roenbergensis</name>
    <name type="common">Marine flagellate</name>
    <dbReference type="NCBI Taxonomy" id="33653"/>
    <lineage>
        <taxon>Eukaryota</taxon>
        <taxon>Sar</taxon>
        <taxon>Stramenopiles</taxon>
        <taxon>Bigyra</taxon>
        <taxon>Opalozoa</taxon>
        <taxon>Bicosoecida</taxon>
        <taxon>Cafeteriaceae</taxon>
        <taxon>Cafeteria</taxon>
    </lineage>
</organism>
<dbReference type="AlphaFoldDB" id="A0A5A8C275"/>
<gene>
    <name evidence="2" type="ORF">FNF29_07765</name>
</gene>
<proteinExistence type="predicted"/>
<keyword evidence="1" id="KW-0812">Transmembrane</keyword>
<sequence>MADAVERAPGDKEKAKALRAKERGNTAAVVGTAVLVKVFVELVFAAREAGVEIETKTEKLLERLTDPDDALAESPDAATLDAVEKALEELEAANEVGWFVSKVGVGGIGVALVTAVALPAAAAGVLAIGGVIAAGVGWRMSSRARSLLQQLRAARKVPRVAEDPSECVD</sequence>
<name>A0A5A8C275_CAFRO</name>
<evidence type="ECO:0000256" key="1">
    <source>
        <dbReference type="SAM" id="Phobius"/>
    </source>
</evidence>
<comment type="caution">
    <text evidence="2">The sequence shown here is derived from an EMBL/GenBank/DDBJ whole genome shotgun (WGS) entry which is preliminary data.</text>
</comment>